<dbReference type="AlphaFoldDB" id="A0A238WYY4"/>
<evidence type="ECO:0000313" key="1">
    <source>
        <dbReference type="EMBL" id="SNR51628.1"/>
    </source>
</evidence>
<reference evidence="1 2" key="1">
    <citation type="submission" date="2017-06" db="EMBL/GenBank/DDBJ databases">
        <authorList>
            <person name="Kim H.J."/>
            <person name="Triplett B.A."/>
        </authorList>
    </citation>
    <scope>NUCLEOTIDE SEQUENCE [LARGE SCALE GENOMIC DNA]</scope>
    <source>
        <strain evidence="1 2">DSM 8800</strain>
    </source>
</reference>
<dbReference type="SUPFAM" id="SSF52402">
    <property type="entry name" value="Adenine nucleotide alpha hydrolases-like"/>
    <property type="match status" value="1"/>
</dbReference>
<organism evidence="1 2">
    <name type="scientific">Halorubrum vacuolatum</name>
    <name type="common">Natronobacterium vacuolatum</name>
    <dbReference type="NCBI Taxonomy" id="63740"/>
    <lineage>
        <taxon>Archaea</taxon>
        <taxon>Methanobacteriati</taxon>
        <taxon>Methanobacteriota</taxon>
        <taxon>Stenosarchaea group</taxon>
        <taxon>Halobacteria</taxon>
        <taxon>Halobacteriales</taxon>
        <taxon>Haloferacaceae</taxon>
        <taxon>Halorubrum</taxon>
    </lineage>
</organism>
<dbReference type="Gene3D" id="3.40.50.12370">
    <property type="match status" value="1"/>
</dbReference>
<dbReference type="EMBL" id="FZNQ01000011">
    <property type="protein sequence ID" value="SNR51628.1"/>
    <property type="molecule type" value="Genomic_DNA"/>
</dbReference>
<accession>A0A238WYY4</accession>
<name>A0A238WYY4_HALVU</name>
<dbReference type="Proteomes" id="UP000198397">
    <property type="component" value="Unassembled WGS sequence"/>
</dbReference>
<dbReference type="CDD" id="cd00293">
    <property type="entry name" value="USP-like"/>
    <property type="match status" value="1"/>
</dbReference>
<evidence type="ECO:0000313" key="2">
    <source>
        <dbReference type="Proteomes" id="UP000198397"/>
    </source>
</evidence>
<keyword evidence="2" id="KW-1185">Reference proteome</keyword>
<dbReference type="RefSeq" id="WP_089385122.1">
    <property type="nucleotide sequence ID" value="NZ_FZNQ01000011.1"/>
</dbReference>
<dbReference type="OrthoDB" id="157328at2157"/>
<gene>
    <name evidence="1" type="ORF">SAMN06264855_11162</name>
</gene>
<evidence type="ECO:0008006" key="3">
    <source>
        <dbReference type="Google" id="ProtNLM"/>
    </source>
</evidence>
<sequence>MELTGKSVVLVPVDLSAEATLSPGLVSLLEQVDVVLLGYYPTPAQTAPSQLRETKGEEAQRRLSAVAGQFGSSNGSLVTRIVFTHDRQDPIDRIAAQKSCDAVLIPGDGTDEPFARMLVPLRDRRNAERILAVAADLLSDADTSVTLFHVPEAADGVESGEALLATARDQLIDRGIGPSRIDTNVAAPGNPAAGIREKAEGFDLIVAGESEPVSRTNILGGIYRALQPTLTIPQIVVRRLDS</sequence>
<protein>
    <recommendedName>
        <fullName evidence="3">Nucleotide-binding universal stress protein, UspA family</fullName>
    </recommendedName>
</protein>
<proteinExistence type="predicted"/>